<dbReference type="PROSITE" id="PS51722">
    <property type="entry name" value="G_TR_2"/>
    <property type="match status" value="1"/>
</dbReference>
<dbReference type="InterPro" id="IPR005225">
    <property type="entry name" value="Small_GTP-bd"/>
</dbReference>
<dbReference type="InterPro" id="IPR047042">
    <property type="entry name" value="BipA_II"/>
</dbReference>
<dbReference type="Gene3D" id="3.30.70.870">
    <property type="entry name" value="Elongation Factor G (Translational Gtpase), domain 3"/>
    <property type="match status" value="1"/>
</dbReference>
<dbReference type="CDD" id="cd03710">
    <property type="entry name" value="BipA_TypA_C"/>
    <property type="match status" value="1"/>
</dbReference>
<dbReference type="Gene3D" id="3.40.50.300">
    <property type="entry name" value="P-loop containing nucleotide triphosphate hydrolases"/>
    <property type="match status" value="1"/>
</dbReference>
<dbReference type="Pfam" id="PF03144">
    <property type="entry name" value="GTP_EFTU_D2"/>
    <property type="match status" value="1"/>
</dbReference>
<organism evidence="4 5">
    <name type="scientific">Candidatus Nealsonbacteria bacterium CG_4_9_14_0_8_um_filter_35_12</name>
    <dbReference type="NCBI Taxonomy" id="1974692"/>
    <lineage>
        <taxon>Bacteria</taxon>
        <taxon>Candidatus Nealsoniibacteriota</taxon>
    </lineage>
</organism>
<dbReference type="EMBL" id="PFTB01000023">
    <property type="protein sequence ID" value="PJB99579.1"/>
    <property type="molecule type" value="Genomic_DNA"/>
</dbReference>
<dbReference type="PANTHER" id="PTHR42908">
    <property type="entry name" value="TRANSLATION ELONGATION FACTOR-RELATED"/>
    <property type="match status" value="1"/>
</dbReference>
<dbReference type="InterPro" id="IPR047041">
    <property type="entry name" value="BipA_GTP-bd_dom"/>
</dbReference>
<dbReference type="InterPro" id="IPR035647">
    <property type="entry name" value="EFG_III/V"/>
</dbReference>
<dbReference type="InterPro" id="IPR000795">
    <property type="entry name" value="T_Tr_GTP-bd_dom"/>
</dbReference>
<evidence type="ECO:0000313" key="5">
    <source>
        <dbReference type="Proteomes" id="UP000228875"/>
    </source>
</evidence>
<dbReference type="FunFam" id="3.30.70.240:FF:000002">
    <property type="entry name" value="GTP-binding protein TypA"/>
    <property type="match status" value="1"/>
</dbReference>
<dbReference type="Gene3D" id="2.40.50.250">
    <property type="entry name" value="bipa protein"/>
    <property type="match status" value="1"/>
</dbReference>
<dbReference type="GO" id="GO:1990904">
    <property type="term" value="C:ribonucleoprotein complex"/>
    <property type="evidence" value="ECO:0007669"/>
    <property type="project" value="TreeGrafter"/>
</dbReference>
<sequence>MEFRTIAIIAHVDHGKTTLVDGLLKQSGVFGEREKVPERVMDSNVQEKERGITIYTKNASVRYKGTKINILDTPGHTAFGSEVERILRAVDSVLLLVDACEGPMPQTRFVLKKSLALGLKPIVVINKVDMPNANPNKTLNEVFDLFGELKASEEQLDFSYIFTNAKKGIAYRNLGDKSFDLSALFDLILERVKPSKSDKNFPLRFQVINLFYDNFLGRMALGKIYEGKAKNGLPVFLKKPDGSSSQAKISKIFSFEGLERKEVPEAFAGDIVILAGSSDICVGDTVCQEEKSEPLPAISIDPPTISVEFLVNNSPLAGREGKCLTIGEIKNRLEKELETNVGLGVDFPKGQENSFEVFVRAEMQIEVLIEEMKREGFELQLARPRVIIKKENGKLLEPVEQVVIETPKEYSGSIIESLSRRKGEFKNMIKKGKSIMLEFEVSTRGLLGYADEFATATKGQGVITHNFSEYKPYKGQISVRESGSIIADRNGKALAFSLWNSQLQGPLFIKPGDEVYEGMIIGEALKGFDVVVNPLKQKSLSKRIRNKSADGSPGLFSVSEMTLGKALGFIKDDELIEVTPSAIRLRKKNLKALERRVLVRATKKEI</sequence>
<dbReference type="NCBIfam" id="TIGR01394">
    <property type="entry name" value="TypA_BipA"/>
    <property type="match status" value="1"/>
</dbReference>
<dbReference type="GO" id="GO:0005829">
    <property type="term" value="C:cytosol"/>
    <property type="evidence" value="ECO:0007669"/>
    <property type="project" value="TreeGrafter"/>
</dbReference>
<dbReference type="SUPFAM" id="SSF54980">
    <property type="entry name" value="EF-G C-terminal domain-like"/>
    <property type="match status" value="2"/>
</dbReference>
<proteinExistence type="predicted"/>
<dbReference type="AlphaFoldDB" id="A0A2M8DN65"/>
<dbReference type="InterPro" id="IPR000640">
    <property type="entry name" value="EFG_V-like"/>
</dbReference>
<dbReference type="Pfam" id="PF21018">
    <property type="entry name" value="BipA_C"/>
    <property type="match status" value="1"/>
</dbReference>
<dbReference type="SUPFAM" id="SSF50447">
    <property type="entry name" value="Translation proteins"/>
    <property type="match status" value="1"/>
</dbReference>
<dbReference type="InterPro" id="IPR031157">
    <property type="entry name" value="G_TR_CS"/>
</dbReference>
<evidence type="ECO:0000256" key="1">
    <source>
        <dbReference type="ARBA" id="ARBA00023134"/>
    </source>
</evidence>
<keyword evidence="1" id="KW-0342">GTP-binding</keyword>
<dbReference type="InterPro" id="IPR048876">
    <property type="entry name" value="BipA_C"/>
</dbReference>
<dbReference type="Gene3D" id="3.30.70.240">
    <property type="match status" value="1"/>
</dbReference>
<reference evidence="5" key="1">
    <citation type="submission" date="2017-09" db="EMBL/GenBank/DDBJ databases">
        <title>Depth-based differentiation of microbial function through sediment-hosted aquifers and enrichment of novel symbionts in the deep terrestrial subsurface.</title>
        <authorList>
            <person name="Probst A.J."/>
            <person name="Ladd B."/>
            <person name="Jarett J.K."/>
            <person name="Geller-Mcgrath D.E."/>
            <person name="Sieber C.M.K."/>
            <person name="Emerson J.B."/>
            <person name="Anantharaman K."/>
            <person name="Thomas B.C."/>
            <person name="Malmstrom R."/>
            <person name="Stieglmeier M."/>
            <person name="Klingl A."/>
            <person name="Woyke T."/>
            <person name="Ryan C.M."/>
            <person name="Banfield J.F."/>
        </authorList>
    </citation>
    <scope>NUCLEOTIDE SEQUENCE [LARGE SCALE GENOMIC DNA]</scope>
</reference>
<dbReference type="PROSITE" id="PS00301">
    <property type="entry name" value="G_TR_1"/>
    <property type="match status" value="1"/>
</dbReference>
<dbReference type="InterPro" id="IPR042116">
    <property type="entry name" value="TypA/BipA_C"/>
</dbReference>
<dbReference type="FunFam" id="3.40.50.300:FF:000055">
    <property type="entry name" value="GTP-binding protein TypA"/>
    <property type="match status" value="1"/>
</dbReference>
<dbReference type="GO" id="GO:0003924">
    <property type="term" value="F:GTPase activity"/>
    <property type="evidence" value="ECO:0007669"/>
    <property type="project" value="InterPro"/>
</dbReference>
<dbReference type="SUPFAM" id="SSF52540">
    <property type="entry name" value="P-loop containing nucleoside triphosphate hydrolases"/>
    <property type="match status" value="1"/>
</dbReference>
<evidence type="ECO:0000313" key="4">
    <source>
        <dbReference type="EMBL" id="PJB99579.1"/>
    </source>
</evidence>
<dbReference type="CDD" id="cd03691">
    <property type="entry name" value="BipA_TypA_II"/>
    <property type="match status" value="1"/>
</dbReference>
<feature type="domain" description="Tr-type G" evidence="3">
    <location>
        <begin position="1"/>
        <end position="196"/>
    </location>
</feature>
<dbReference type="SMART" id="SM00838">
    <property type="entry name" value="EFG_C"/>
    <property type="match status" value="1"/>
</dbReference>
<dbReference type="InterPro" id="IPR027417">
    <property type="entry name" value="P-loop_NTPase"/>
</dbReference>
<protein>
    <recommendedName>
        <fullName evidence="2">50S ribosomal subunit assembly factor BipA</fullName>
    </recommendedName>
</protein>
<dbReference type="NCBIfam" id="TIGR00231">
    <property type="entry name" value="small_GTP"/>
    <property type="match status" value="1"/>
</dbReference>
<dbReference type="InterPro" id="IPR035651">
    <property type="entry name" value="BipA_V"/>
</dbReference>
<accession>A0A2M8DN65</accession>
<keyword evidence="1" id="KW-0547">Nucleotide-binding</keyword>
<evidence type="ECO:0000256" key="2">
    <source>
        <dbReference type="ARBA" id="ARBA00035722"/>
    </source>
</evidence>
<dbReference type="InterPro" id="IPR006298">
    <property type="entry name" value="BipA"/>
</dbReference>
<dbReference type="Proteomes" id="UP000228875">
    <property type="component" value="Unassembled WGS sequence"/>
</dbReference>
<dbReference type="PRINTS" id="PR00315">
    <property type="entry name" value="ELONGATNFCT"/>
</dbReference>
<dbReference type="Pfam" id="PF00009">
    <property type="entry name" value="GTP_EFTU"/>
    <property type="match status" value="1"/>
</dbReference>
<gene>
    <name evidence="4" type="primary">typA</name>
    <name evidence="4" type="ORF">CO077_00975</name>
</gene>
<dbReference type="CDD" id="cd01891">
    <property type="entry name" value="TypA_BipA"/>
    <property type="match status" value="1"/>
</dbReference>
<dbReference type="PANTHER" id="PTHR42908:SF8">
    <property type="entry name" value="TR-TYPE G DOMAIN-CONTAINING PROTEIN"/>
    <property type="match status" value="1"/>
</dbReference>
<dbReference type="InterPro" id="IPR009000">
    <property type="entry name" value="Transl_B-barrel_sf"/>
</dbReference>
<comment type="caution">
    <text evidence="4">The sequence shown here is derived from an EMBL/GenBank/DDBJ whole genome shotgun (WGS) entry which is preliminary data.</text>
</comment>
<dbReference type="InterPro" id="IPR004161">
    <property type="entry name" value="EFTu-like_2"/>
</dbReference>
<dbReference type="Gene3D" id="2.40.30.10">
    <property type="entry name" value="Translation factors"/>
    <property type="match status" value="1"/>
</dbReference>
<evidence type="ECO:0000259" key="3">
    <source>
        <dbReference type="PROSITE" id="PS51722"/>
    </source>
</evidence>
<name>A0A2M8DN65_9BACT</name>
<dbReference type="GO" id="GO:0005525">
    <property type="term" value="F:GTP binding"/>
    <property type="evidence" value="ECO:0007669"/>
    <property type="project" value="UniProtKB-KW"/>
</dbReference>
<dbReference type="Pfam" id="PF00679">
    <property type="entry name" value="EFG_C"/>
    <property type="match status" value="1"/>
</dbReference>